<dbReference type="RefSeq" id="WP_064481576.1">
    <property type="nucleotide sequence ID" value="NZ_CP015641.1"/>
</dbReference>
<protein>
    <submittedName>
        <fullName evidence="1">Uncharacterized protein</fullName>
    </submittedName>
</protein>
<dbReference type="EMBL" id="CP015641">
    <property type="protein sequence ID" value="ANF26002.1"/>
    <property type="molecule type" value="Genomic_DNA"/>
</dbReference>
<evidence type="ECO:0000313" key="2">
    <source>
        <dbReference type="Proteomes" id="UP000077787"/>
    </source>
</evidence>
<organism evidence="1 2">
    <name type="scientific">Stutzerimonas stutzeri</name>
    <name type="common">Pseudomonas stutzeri</name>
    <dbReference type="NCBI Taxonomy" id="316"/>
    <lineage>
        <taxon>Bacteria</taxon>
        <taxon>Pseudomonadati</taxon>
        <taxon>Pseudomonadota</taxon>
        <taxon>Gammaproteobacteria</taxon>
        <taxon>Pseudomonadales</taxon>
        <taxon>Pseudomonadaceae</taxon>
        <taxon>Stutzerimonas</taxon>
    </lineage>
</organism>
<dbReference type="InterPro" id="IPR009814">
    <property type="entry name" value="Phage_lambda_Xis_Q38267"/>
</dbReference>
<dbReference type="Proteomes" id="UP000077787">
    <property type="component" value="Chromosome"/>
</dbReference>
<gene>
    <name evidence="1" type="ORF">PS273GM_13040</name>
</gene>
<dbReference type="AlphaFoldDB" id="A0A172WRB9"/>
<evidence type="ECO:0000313" key="1">
    <source>
        <dbReference type="EMBL" id="ANF26002.1"/>
    </source>
</evidence>
<accession>A0A172WRB9</accession>
<dbReference type="Pfam" id="PF07131">
    <property type="entry name" value="DUF1382"/>
    <property type="match status" value="1"/>
</dbReference>
<name>A0A172WRB9_STUST</name>
<sequence length="64" mass="7333">MQRANPAELRKAMESANVMMRAGILFVAMPVLDEQDLATMRGESIKRLERIIEITESEEEPRTK</sequence>
<reference evidence="1 2" key="1">
    <citation type="submission" date="2016-05" db="EMBL/GenBank/DDBJ databases">
        <title>Genome sequence of Pseudomonas stutzeri 273 and identification of the exopolysaccharide biosynthesis locus.</title>
        <authorList>
            <person name="Wu S."/>
            <person name="Sun C."/>
        </authorList>
    </citation>
    <scope>NUCLEOTIDE SEQUENCE [LARGE SCALE GENOMIC DNA]</scope>
    <source>
        <strain evidence="1 2">273</strain>
    </source>
</reference>
<dbReference type="OrthoDB" id="6995671at2"/>
<proteinExistence type="predicted"/>